<dbReference type="EMBL" id="KY115226">
    <property type="protein sequence ID" value="AQU71749.1"/>
    <property type="molecule type" value="Genomic_DNA"/>
</dbReference>
<name>A0A1S6PTG6_ECOLX</name>
<dbReference type="SUPFAM" id="SSF53649">
    <property type="entry name" value="Alkaline phosphatase-like"/>
    <property type="match status" value="1"/>
</dbReference>
<feature type="transmembrane region" description="Helical" evidence="6">
    <location>
        <begin position="58"/>
        <end position="77"/>
    </location>
</feature>
<dbReference type="Pfam" id="PF00884">
    <property type="entry name" value="Sulfatase"/>
    <property type="match status" value="1"/>
</dbReference>
<keyword evidence="8" id="KW-0808">Transferase</keyword>
<reference evidence="8" key="1">
    <citation type="journal article" date="2017" name="Front. Cell. Infect. Microbiol.">
        <title>The Escherichia coli Serogroup O1 and O2 Lipopolysaccharides Are Encoded by Multiple O-antigen Gene Clusters.</title>
        <authorList>
            <person name="Delannoy S."/>
            <person name="Beutin L."/>
            <person name="Mariani-Kurkdjian P."/>
            <person name="Fleiss A."/>
            <person name="Bonacorsi S."/>
            <person name="Fach P."/>
        </authorList>
    </citation>
    <scope>NUCLEOTIDE SEQUENCE</scope>
    <source>
        <strain evidence="8">A47</strain>
    </source>
</reference>
<feature type="domain" description="Sulfatase N-terminal" evidence="7">
    <location>
        <begin position="195"/>
        <end position="479"/>
    </location>
</feature>
<dbReference type="InterPro" id="IPR000917">
    <property type="entry name" value="Sulfatase_N"/>
</dbReference>
<evidence type="ECO:0000256" key="3">
    <source>
        <dbReference type="ARBA" id="ARBA00022692"/>
    </source>
</evidence>
<comment type="subcellular location">
    <subcellularLocation>
        <location evidence="1">Cell membrane</location>
        <topology evidence="1">Multi-pass membrane protein</topology>
    </subcellularLocation>
</comment>
<evidence type="ECO:0000313" key="8">
    <source>
        <dbReference type="EMBL" id="AQU71749.1"/>
    </source>
</evidence>
<gene>
    <name evidence="8" type="primary">wekS</name>
</gene>
<protein>
    <submittedName>
        <fullName evidence="8">Phosphoglycerol transferase I</fullName>
    </submittedName>
</protein>
<evidence type="ECO:0000256" key="4">
    <source>
        <dbReference type="ARBA" id="ARBA00022989"/>
    </source>
</evidence>
<evidence type="ECO:0000256" key="1">
    <source>
        <dbReference type="ARBA" id="ARBA00004651"/>
    </source>
</evidence>
<dbReference type="InterPro" id="IPR017850">
    <property type="entry name" value="Alkaline_phosphatase_core_sf"/>
</dbReference>
<dbReference type="GO" id="GO:0016740">
    <property type="term" value="F:transferase activity"/>
    <property type="evidence" value="ECO:0007669"/>
    <property type="project" value="UniProtKB-KW"/>
</dbReference>
<evidence type="ECO:0000256" key="6">
    <source>
        <dbReference type="SAM" id="Phobius"/>
    </source>
</evidence>
<evidence type="ECO:0000256" key="5">
    <source>
        <dbReference type="ARBA" id="ARBA00023136"/>
    </source>
</evidence>
<keyword evidence="2" id="KW-1003">Cell membrane</keyword>
<proteinExistence type="predicted"/>
<organism evidence="8">
    <name type="scientific">Escherichia coli O1:H-</name>
    <dbReference type="NCBI Taxonomy" id="1963779"/>
    <lineage>
        <taxon>Bacteria</taxon>
        <taxon>Pseudomonadati</taxon>
        <taxon>Pseudomonadota</taxon>
        <taxon>Gammaproteobacteria</taxon>
        <taxon>Enterobacterales</taxon>
        <taxon>Enterobacteriaceae</taxon>
        <taxon>Escherichia</taxon>
    </lineage>
</organism>
<dbReference type="GO" id="GO:0005886">
    <property type="term" value="C:plasma membrane"/>
    <property type="evidence" value="ECO:0007669"/>
    <property type="project" value="UniProtKB-SubCell"/>
</dbReference>
<accession>A0A1S6PTG6</accession>
<keyword evidence="4 6" id="KW-1133">Transmembrane helix</keyword>
<dbReference type="Gene3D" id="3.40.720.10">
    <property type="entry name" value="Alkaline Phosphatase, subunit A"/>
    <property type="match status" value="1"/>
</dbReference>
<dbReference type="AlphaFoldDB" id="A0A1S6PTG6"/>
<dbReference type="PANTHER" id="PTHR47371">
    <property type="entry name" value="LIPOTEICHOIC ACID SYNTHASE"/>
    <property type="match status" value="1"/>
</dbReference>
<dbReference type="PANTHER" id="PTHR47371:SF3">
    <property type="entry name" value="PHOSPHOGLYCEROL TRANSFERASE I"/>
    <property type="match status" value="1"/>
</dbReference>
<evidence type="ECO:0000256" key="2">
    <source>
        <dbReference type="ARBA" id="ARBA00022475"/>
    </source>
</evidence>
<dbReference type="InterPro" id="IPR050448">
    <property type="entry name" value="OpgB/LTA_synthase_biosynth"/>
</dbReference>
<feature type="transmembrane region" description="Helical" evidence="6">
    <location>
        <begin position="128"/>
        <end position="151"/>
    </location>
</feature>
<evidence type="ECO:0000259" key="7">
    <source>
        <dbReference type="Pfam" id="PF00884"/>
    </source>
</evidence>
<feature type="transmembrane region" description="Helical" evidence="6">
    <location>
        <begin position="29"/>
        <end position="46"/>
    </location>
</feature>
<keyword evidence="5 6" id="KW-0472">Membrane</keyword>
<sequence>MNFMCIIRIILPFCIFVSILLYSGRTDCVFIFTIEYTLTSVAIFLIKKKIVSNILWGGYLSILGVQAASLFSSGQYLMPLALSNAAEIESLGIGELIKVVFVFVLFVIVSFITMPSGTVIARIKYYKLNLLCIVLLLVCSFISAGPVYAFYETAKLFYLQQTFKPNEKIGDAGENFLKTRVFINPIENNKSFKGRNVIVIFTEGFSSEIMGNSKVGEFSVTPNLNKLSTEALRFKNYYNHTAATFRGLRGQLTSGYQFRDGFTDTGTGIAQLSNLEINNIYLHRQTSLPDILKEYGYKSYFIASTEKNSPLNTMLKTLNFDKVLGMGNFIGYQRDRMTDKQTFNALQYFLRSQENKKEHFFIGVYPSGTHHGQDSPNEKYFDGSNPLYNKFYNYDFQLGKFVEFFRHSSFYNNTLLIITADHSTFPSTEYKKAFNSDSRYFVGEIPFLVIGGNISPELLDADGKNSLSFAPTILHMLGIQYSMNYFLGCSLFDKECTSPFSHLSAIGSDYFITSKENRVELISNSSDSELIKLAECFYNISG</sequence>
<feature type="transmembrane region" description="Helical" evidence="6">
    <location>
        <begin position="97"/>
        <end position="121"/>
    </location>
</feature>
<keyword evidence="3 6" id="KW-0812">Transmembrane</keyword>
<feature type="transmembrane region" description="Helical" evidence="6">
    <location>
        <begin position="5"/>
        <end position="23"/>
    </location>
</feature>